<dbReference type="EMBL" id="ML179594">
    <property type="protein sequence ID" value="THU84531.1"/>
    <property type="molecule type" value="Genomic_DNA"/>
</dbReference>
<proteinExistence type="predicted"/>
<evidence type="ECO:0008006" key="3">
    <source>
        <dbReference type="Google" id="ProtNLM"/>
    </source>
</evidence>
<keyword evidence="2" id="KW-1185">Reference proteome</keyword>
<reference evidence="1 2" key="1">
    <citation type="journal article" date="2019" name="Nat. Ecol. Evol.">
        <title>Megaphylogeny resolves global patterns of mushroom evolution.</title>
        <authorList>
            <person name="Varga T."/>
            <person name="Krizsan K."/>
            <person name="Foldi C."/>
            <person name="Dima B."/>
            <person name="Sanchez-Garcia M."/>
            <person name="Sanchez-Ramirez S."/>
            <person name="Szollosi G.J."/>
            <person name="Szarkandi J.G."/>
            <person name="Papp V."/>
            <person name="Albert L."/>
            <person name="Andreopoulos W."/>
            <person name="Angelini C."/>
            <person name="Antonin V."/>
            <person name="Barry K.W."/>
            <person name="Bougher N.L."/>
            <person name="Buchanan P."/>
            <person name="Buyck B."/>
            <person name="Bense V."/>
            <person name="Catcheside P."/>
            <person name="Chovatia M."/>
            <person name="Cooper J."/>
            <person name="Damon W."/>
            <person name="Desjardin D."/>
            <person name="Finy P."/>
            <person name="Geml J."/>
            <person name="Haridas S."/>
            <person name="Hughes K."/>
            <person name="Justo A."/>
            <person name="Karasinski D."/>
            <person name="Kautmanova I."/>
            <person name="Kiss B."/>
            <person name="Kocsube S."/>
            <person name="Kotiranta H."/>
            <person name="LaButti K.M."/>
            <person name="Lechner B.E."/>
            <person name="Liimatainen K."/>
            <person name="Lipzen A."/>
            <person name="Lukacs Z."/>
            <person name="Mihaltcheva S."/>
            <person name="Morgado L.N."/>
            <person name="Niskanen T."/>
            <person name="Noordeloos M.E."/>
            <person name="Ohm R.A."/>
            <person name="Ortiz-Santana B."/>
            <person name="Ovrebo C."/>
            <person name="Racz N."/>
            <person name="Riley R."/>
            <person name="Savchenko A."/>
            <person name="Shiryaev A."/>
            <person name="Soop K."/>
            <person name="Spirin V."/>
            <person name="Szebenyi C."/>
            <person name="Tomsovsky M."/>
            <person name="Tulloss R.E."/>
            <person name="Uehling J."/>
            <person name="Grigoriev I.V."/>
            <person name="Vagvolgyi C."/>
            <person name="Papp T."/>
            <person name="Martin F.M."/>
            <person name="Miettinen O."/>
            <person name="Hibbett D.S."/>
            <person name="Nagy L.G."/>
        </authorList>
    </citation>
    <scope>NUCLEOTIDE SEQUENCE [LARGE SCALE GENOMIC DNA]</scope>
    <source>
        <strain evidence="1 2">CBS 962.96</strain>
    </source>
</reference>
<evidence type="ECO:0000313" key="2">
    <source>
        <dbReference type="Proteomes" id="UP000297245"/>
    </source>
</evidence>
<evidence type="ECO:0000313" key="1">
    <source>
        <dbReference type="EMBL" id="THU84531.1"/>
    </source>
</evidence>
<protein>
    <recommendedName>
        <fullName evidence="3">Berberine/berberine-like domain-containing protein</fullName>
    </recommendedName>
</protein>
<dbReference type="AlphaFoldDB" id="A0A4S8L7P0"/>
<name>A0A4S8L7P0_DENBC</name>
<organism evidence="1 2">
    <name type="scientific">Dendrothele bispora (strain CBS 962.96)</name>
    <dbReference type="NCBI Taxonomy" id="1314807"/>
    <lineage>
        <taxon>Eukaryota</taxon>
        <taxon>Fungi</taxon>
        <taxon>Dikarya</taxon>
        <taxon>Basidiomycota</taxon>
        <taxon>Agaricomycotina</taxon>
        <taxon>Agaricomycetes</taxon>
        <taxon>Agaricomycetidae</taxon>
        <taxon>Agaricales</taxon>
        <taxon>Agaricales incertae sedis</taxon>
        <taxon>Dendrothele</taxon>
    </lineage>
</organism>
<accession>A0A4S8L7P0</accession>
<sequence length="66" mass="7219">MEEAYGLFQLAIQAGESRADDLHCPNYALAGTPLELIYGDSLPSLQEFKAAVDPQNIINLTRGRIV</sequence>
<dbReference type="OrthoDB" id="2151789at2759"/>
<gene>
    <name evidence="1" type="ORF">K435DRAFT_870181</name>
</gene>
<dbReference type="Proteomes" id="UP000297245">
    <property type="component" value="Unassembled WGS sequence"/>
</dbReference>